<feature type="transmembrane region" description="Helical" evidence="1">
    <location>
        <begin position="12"/>
        <end position="32"/>
    </location>
</feature>
<dbReference type="Proteomes" id="UP000198656">
    <property type="component" value="Unassembled WGS sequence"/>
</dbReference>
<dbReference type="Pfam" id="PF01551">
    <property type="entry name" value="Peptidase_M23"/>
    <property type="match status" value="1"/>
</dbReference>
<gene>
    <name evidence="3" type="ORF">SAMN05443529_106197</name>
</gene>
<dbReference type="SUPFAM" id="SSF51261">
    <property type="entry name" value="Duplicated hybrid motif"/>
    <property type="match status" value="1"/>
</dbReference>
<name>A0A1G7XCP7_9FIRM</name>
<evidence type="ECO:0000313" key="4">
    <source>
        <dbReference type="Proteomes" id="UP000198656"/>
    </source>
</evidence>
<dbReference type="STRING" id="1121419.SAMN05443529_106197"/>
<evidence type="ECO:0000313" key="3">
    <source>
        <dbReference type="EMBL" id="SDG82008.1"/>
    </source>
</evidence>
<dbReference type="InterPro" id="IPR016047">
    <property type="entry name" value="M23ase_b-sheet_dom"/>
</dbReference>
<accession>A0A1G7XCP7</accession>
<protein>
    <submittedName>
        <fullName evidence="3">Peptidase family M23</fullName>
    </submittedName>
</protein>
<dbReference type="RefSeq" id="WP_092331855.1">
    <property type="nucleotide sequence ID" value="NZ_FNCP01000006.1"/>
</dbReference>
<dbReference type="OrthoDB" id="1786111at2"/>
<dbReference type="InterPro" id="IPR011055">
    <property type="entry name" value="Dup_hybrid_motif"/>
</dbReference>
<dbReference type="GO" id="GO:0004222">
    <property type="term" value="F:metalloendopeptidase activity"/>
    <property type="evidence" value="ECO:0007669"/>
    <property type="project" value="TreeGrafter"/>
</dbReference>
<sequence length="237" mass="26059">MKGYKLSKDWILVWGVTFLISGLIIVIGYINIEADNSTVRPNGISNEATQATVDTSLQNASLRVSSTSNQIEPSTEQIVIEKKVDEDLKEELKLVFGLVEDKQKLEDFPSPVNGEPIRNIGNYYSEEYGNYSYHAGIDYALVEGTVIRATHGGKVIKAGQDSILGQKVTLDCGEGWLVTYGGLDNLRVQEGEVIETQGALGQVGLFPGSEGNGQPQLHYEVWHNGQIQKVDFKGIER</sequence>
<dbReference type="PANTHER" id="PTHR21666:SF270">
    <property type="entry name" value="MUREIN HYDROLASE ACTIVATOR ENVC"/>
    <property type="match status" value="1"/>
</dbReference>
<keyword evidence="1" id="KW-1133">Transmembrane helix</keyword>
<dbReference type="EMBL" id="FNCP01000006">
    <property type="protein sequence ID" value="SDG82008.1"/>
    <property type="molecule type" value="Genomic_DNA"/>
</dbReference>
<proteinExistence type="predicted"/>
<dbReference type="InterPro" id="IPR050570">
    <property type="entry name" value="Cell_wall_metabolism_enzyme"/>
</dbReference>
<evidence type="ECO:0000259" key="2">
    <source>
        <dbReference type="Pfam" id="PF01551"/>
    </source>
</evidence>
<dbReference type="CDD" id="cd12797">
    <property type="entry name" value="M23_peptidase"/>
    <property type="match status" value="1"/>
</dbReference>
<organism evidence="3 4">
    <name type="scientific">Desulfosporosinus hippei DSM 8344</name>
    <dbReference type="NCBI Taxonomy" id="1121419"/>
    <lineage>
        <taxon>Bacteria</taxon>
        <taxon>Bacillati</taxon>
        <taxon>Bacillota</taxon>
        <taxon>Clostridia</taxon>
        <taxon>Eubacteriales</taxon>
        <taxon>Desulfitobacteriaceae</taxon>
        <taxon>Desulfosporosinus</taxon>
    </lineage>
</organism>
<evidence type="ECO:0000256" key="1">
    <source>
        <dbReference type="SAM" id="Phobius"/>
    </source>
</evidence>
<dbReference type="PANTHER" id="PTHR21666">
    <property type="entry name" value="PEPTIDASE-RELATED"/>
    <property type="match status" value="1"/>
</dbReference>
<dbReference type="Gene3D" id="2.70.70.10">
    <property type="entry name" value="Glucose Permease (Domain IIA)"/>
    <property type="match status" value="1"/>
</dbReference>
<keyword evidence="1" id="KW-0812">Transmembrane</keyword>
<keyword evidence="1" id="KW-0472">Membrane</keyword>
<dbReference type="AlphaFoldDB" id="A0A1G7XCP7"/>
<reference evidence="4" key="1">
    <citation type="submission" date="2016-10" db="EMBL/GenBank/DDBJ databases">
        <authorList>
            <person name="Varghese N."/>
            <person name="Submissions S."/>
        </authorList>
    </citation>
    <scope>NUCLEOTIDE SEQUENCE [LARGE SCALE GENOMIC DNA]</scope>
    <source>
        <strain evidence="4">DSM 8344</strain>
    </source>
</reference>
<feature type="domain" description="M23ase beta-sheet core" evidence="2">
    <location>
        <begin position="133"/>
        <end position="226"/>
    </location>
</feature>
<keyword evidence="4" id="KW-1185">Reference proteome</keyword>